<dbReference type="AlphaFoldDB" id="A0ABD0NTS1"/>
<evidence type="ECO:0000313" key="3">
    <source>
        <dbReference type="Proteomes" id="UP001529510"/>
    </source>
</evidence>
<feature type="region of interest" description="Disordered" evidence="1">
    <location>
        <begin position="26"/>
        <end position="51"/>
    </location>
</feature>
<sequence>ESDNSQCSTLRSDLTIIQSVWNDMKKQDKLRQTKSRNRGNVSKMLQETYLQ</sequence>
<comment type="caution">
    <text evidence="2">The sequence shown here is derived from an EMBL/GenBank/DDBJ whole genome shotgun (WGS) entry which is preliminary data.</text>
</comment>
<reference evidence="2 3" key="1">
    <citation type="submission" date="2024-05" db="EMBL/GenBank/DDBJ databases">
        <title>Genome sequencing and assembly of Indian major carp, Cirrhinus mrigala (Hamilton, 1822).</title>
        <authorList>
            <person name="Mohindra V."/>
            <person name="Chowdhury L.M."/>
            <person name="Lal K."/>
            <person name="Jena J.K."/>
        </authorList>
    </citation>
    <scope>NUCLEOTIDE SEQUENCE [LARGE SCALE GENOMIC DNA]</scope>
    <source>
        <strain evidence="2">CM1030</strain>
        <tissue evidence="2">Blood</tissue>
    </source>
</reference>
<proteinExistence type="predicted"/>
<gene>
    <name evidence="2" type="ORF">M9458_040895</name>
</gene>
<dbReference type="Proteomes" id="UP001529510">
    <property type="component" value="Unassembled WGS sequence"/>
</dbReference>
<evidence type="ECO:0000313" key="2">
    <source>
        <dbReference type="EMBL" id="KAL0165142.1"/>
    </source>
</evidence>
<feature type="non-terminal residue" evidence="2">
    <location>
        <position position="1"/>
    </location>
</feature>
<organism evidence="2 3">
    <name type="scientific">Cirrhinus mrigala</name>
    <name type="common">Mrigala</name>
    <dbReference type="NCBI Taxonomy" id="683832"/>
    <lineage>
        <taxon>Eukaryota</taxon>
        <taxon>Metazoa</taxon>
        <taxon>Chordata</taxon>
        <taxon>Craniata</taxon>
        <taxon>Vertebrata</taxon>
        <taxon>Euteleostomi</taxon>
        <taxon>Actinopterygii</taxon>
        <taxon>Neopterygii</taxon>
        <taxon>Teleostei</taxon>
        <taxon>Ostariophysi</taxon>
        <taxon>Cypriniformes</taxon>
        <taxon>Cyprinidae</taxon>
        <taxon>Labeoninae</taxon>
        <taxon>Labeonini</taxon>
        <taxon>Cirrhinus</taxon>
    </lineage>
</organism>
<feature type="non-terminal residue" evidence="2">
    <location>
        <position position="51"/>
    </location>
</feature>
<protein>
    <submittedName>
        <fullName evidence="2">Uncharacterized protein</fullName>
    </submittedName>
</protein>
<dbReference type="EMBL" id="JAMKFB020000020">
    <property type="protein sequence ID" value="KAL0165142.1"/>
    <property type="molecule type" value="Genomic_DNA"/>
</dbReference>
<keyword evidence="3" id="KW-1185">Reference proteome</keyword>
<accession>A0ABD0NTS1</accession>
<evidence type="ECO:0000256" key="1">
    <source>
        <dbReference type="SAM" id="MobiDB-lite"/>
    </source>
</evidence>
<name>A0ABD0NTS1_CIRMR</name>
<feature type="compositionally biased region" description="Polar residues" evidence="1">
    <location>
        <begin position="38"/>
        <end position="51"/>
    </location>
</feature>